<reference evidence="2" key="1">
    <citation type="submission" date="2010-12" db="EMBL/GenBank/DDBJ databases">
        <title>Complete sequence of Bacillus cellulosilyticus DSM 2522.</title>
        <authorList>
            <consortium name="US DOE Joint Genome Institute"/>
            <person name="Lucas S."/>
            <person name="Copeland A."/>
            <person name="Lapidus A."/>
            <person name="Cheng J.-F."/>
            <person name="Bruce D."/>
            <person name="Goodwin L."/>
            <person name="Pitluck S."/>
            <person name="Chertkov O."/>
            <person name="Detter J.C."/>
            <person name="Han C."/>
            <person name="Tapia R."/>
            <person name="Land M."/>
            <person name="Hauser L."/>
            <person name="Jeffries C."/>
            <person name="Kyrpides N."/>
            <person name="Ivanova N."/>
            <person name="Mikhailova N."/>
            <person name="Brumm P."/>
            <person name="Mead D."/>
            <person name="Woyke T."/>
        </authorList>
    </citation>
    <scope>NUCLEOTIDE SEQUENCE [LARGE SCALE GENOMIC DNA]</scope>
    <source>
        <strain evidence="2">DSM 2522</strain>
    </source>
</reference>
<dbReference type="RefSeq" id="WP_013489424.1">
    <property type="nucleotide sequence ID" value="NC_014829.1"/>
</dbReference>
<evidence type="ECO:0000256" key="1">
    <source>
        <dbReference type="SAM" id="Coils"/>
    </source>
</evidence>
<sequence length="312" mass="36876">MFTELNEKLKYVKEQRRKKYKWKDHLQRAQFQLQEERQKKSELHRLLQKEQADVERLESFSITNLLYSLSGKKLEKVEKEKQHVVAAQFKYEEAVRTVEDLEKEIVEYEKLIEPLQNSEKLYREIICEKERLIKDTSTVWSDELFALVDEETELQSMLKEYEEAISAGRIVEEGLLEVIDSLNKAKGWSTFDMLGGGMITTAVKHSHINSAKDDMHRVQSQLRHFQDELLDIKNHFHVDLEIGNMLTFADYFFDGLIVDWMVHGKIADSYKQTESTQRQVIEMLNKLDIDYKDIQKRLVNVSNKRMALLENA</sequence>
<dbReference type="OrthoDB" id="3540923at2"/>
<evidence type="ECO:0000313" key="2">
    <source>
        <dbReference type="EMBL" id="ADU31092.1"/>
    </source>
</evidence>
<proteinExistence type="predicted"/>
<feature type="coiled-coil region" evidence="1">
    <location>
        <begin position="84"/>
        <end position="167"/>
    </location>
</feature>
<feature type="coiled-coil region" evidence="1">
    <location>
        <begin position="26"/>
        <end position="53"/>
    </location>
</feature>
<dbReference type="eggNOG" id="COG3064">
    <property type="taxonomic scope" value="Bacteria"/>
</dbReference>
<dbReference type="STRING" id="649639.Bcell_2839"/>
<evidence type="ECO:0000313" key="3">
    <source>
        <dbReference type="Proteomes" id="UP000001401"/>
    </source>
</evidence>
<gene>
    <name evidence="2" type="ordered locus">Bcell_2839</name>
</gene>
<dbReference type="KEGG" id="bco:Bcell_2839"/>
<keyword evidence="1" id="KW-0175">Coiled coil</keyword>
<organism evidence="2 3">
    <name type="scientific">Evansella cellulosilytica (strain ATCC 21833 / DSM 2522 / FERM P-1141 / JCM 9156 / N-4)</name>
    <name type="common">Bacillus cellulosilyticus</name>
    <dbReference type="NCBI Taxonomy" id="649639"/>
    <lineage>
        <taxon>Bacteria</taxon>
        <taxon>Bacillati</taxon>
        <taxon>Bacillota</taxon>
        <taxon>Bacilli</taxon>
        <taxon>Bacillales</taxon>
        <taxon>Bacillaceae</taxon>
        <taxon>Evansella</taxon>
    </lineage>
</organism>
<accession>E6TWD6</accession>
<protein>
    <submittedName>
        <fullName evidence="2">Uncharacterized protein</fullName>
    </submittedName>
</protein>
<name>E6TWD6_EVAC2</name>
<dbReference type="EMBL" id="CP002394">
    <property type="protein sequence ID" value="ADU31092.1"/>
    <property type="molecule type" value="Genomic_DNA"/>
</dbReference>
<dbReference type="HOGENOM" id="CLU_073844_0_0_9"/>
<keyword evidence="3" id="KW-1185">Reference proteome</keyword>
<dbReference type="AlphaFoldDB" id="E6TWD6"/>
<dbReference type="Proteomes" id="UP000001401">
    <property type="component" value="Chromosome"/>
</dbReference>